<name>A0ABU9YB56_9SPHN</name>
<dbReference type="Gene3D" id="3.20.20.140">
    <property type="entry name" value="Metal-dependent hydrolases"/>
    <property type="match status" value="1"/>
</dbReference>
<dbReference type="Pfam" id="PF04909">
    <property type="entry name" value="Amidohydro_2"/>
    <property type="match status" value="1"/>
</dbReference>
<dbReference type="RefSeq" id="WP_343892299.1">
    <property type="nucleotide sequence ID" value="NZ_BAAAEH010000057.1"/>
</dbReference>
<dbReference type="Proteomes" id="UP001419910">
    <property type="component" value="Unassembled WGS sequence"/>
</dbReference>
<reference evidence="2 3" key="1">
    <citation type="submission" date="2024-05" db="EMBL/GenBank/DDBJ databases">
        <authorList>
            <person name="Liu Q."/>
            <person name="Xin Y.-H."/>
        </authorList>
    </citation>
    <scope>NUCLEOTIDE SEQUENCE [LARGE SCALE GENOMIC DNA]</scope>
    <source>
        <strain evidence="2 3">CGMCC 1.10181</strain>
    </source>
</reference>
<comment type="caution">
    <text evidence="2">The sequence shown here is derived from an EMBL/GenBank/DDBJ whole genome shotgun (WGS) entry which is preliminary data.</text>
</comment>
<dbReference type="InterPro" id="IPR052358">
    <property type="entry name" value="Aro_Compnd_Degr_Hydrolases"/>
</dbReference>
<evidence type="ECO:0000313" key="3">
    <source>
        <dbReference type="Proteomes" id="UP001419910"/>
    </source>
</evidence>
<keyword evidence="3" id="KW-1185">Reference proteome</keyword>
<organism evidence="2 3">
    <name type="scientific">Sphingomonas oligophenolica</name>
    <dbReference type="NCBI Taxonomy" id="301154"/>
    <lineage>
        <taxon>Bacteria</taxon>
        <taxon>Pseudomonadati</taxon>
        <taxon>Pseudomonadota</taxon>
        <taxon>Alphaproteobacteria</taxon>
        <taxon>Sphingomonadales</taxon>
        <taxon>Sphingomonadaceae</taxon>
        <taxon>Sphingomonas</taxon>
    </lineage>
</organism>
<evidence type="ECO:0000259" key="1">
    <source>
        <dbReference type="Pfam" id="PF04909"/>
    </source>
</evidence>
<sequence length="276" mass="29566">MHLIGGGIDAPFLENRSYTPPVATVDAFIAMLDTVGVDYGVVVQISVHGSDNRILKAALRRYPDRLRGVASIAGDEPEEELEELHALGVRGIRLNEHFAGGVSAESLSPIAEICRRLGWHLDLGLTAGRLRATADDLRRLDLPFVLDHLGTCLPGGGIAHPDNAAVIALARNENCWIKLSGLYRLSAESSPYRDMIPLVQACCSAAPDRVIWGSDWPNVALFDPDKVPETGAQLDAMAELIPDRALLQAILVDNPGRLFGSPGLPSPDSKAAGHHA</sequence>
<dbReference type="PANTHER" id="PTHR35563:SF2">
    <property type="entry name" value="BARREL METAL-DEPENDENT HYDROLASE, PUTATIVE (AFU_ORTHOLOGUE AFUA_1G16240)-RELATED"/>
    <property type="match status" value="1"/>
</dbReference>
<proteinExistence type="predicted"/>
<dbReference type="EMBL" id="JBDIME010000037">
    <property type="protein sequence ID" value="MEN2793048.1"/>
    <property type="molecule type" value="Genomic_DNA"/>
</dbReference>
<feature type="domain" description="Amidohydrolase-related" evidence="1">
    <location>
        <begin position="7"/>
        <end position="260"/>
    </location>
</feature>
<dbReference type="InterPro" id="IPR006680">
    <property type="entry name" value="Amidohydro-rel"/>
</dbReference>
<gene>
    <name evidence="2" type="ORF">ABC974_25715</name>
</gene>
<dbReference type="PANTHER" id="PTHR35563">
    <property type="entry name" value="BARREL METAL-DEPENDENT HYDROLASE, PUTATIVE (AFU_ORTHOLOGUE AFUA_1G16240)-RELATED"/>
    <property type="match status" value="1"/>
</dbReference>
<dbReference type="InterPro" id="IPR032466">
    <property type="entry name" value="Metal_Hydrolase"/>
</dbReference>
<protein>
    <submittedName>
        <fullName evidence="2">Amidohydrolase family protein</fullName>
    </submittedName>
</protein>
<evidence type="ECO:0000313" key="2">
    <source>
        <dbReference type="EMBL" id="MEN2793048.1"/>
    </source>
</evidence>
<accession>A0ABU9YB56</accession>
<dbReference type="SUPFAM" id="SSF51556">
    <property type="entry name" value="Metallo-dependent hydrolases"/>
    <property type="match status" value="1"/>
</dbReference>